<dbReference type="InterPro" id="IPR038765">
    <property type="entry name" value="Papain-like_cys_pep_sf"/>
</dbReference>
<evidence type="ECO:0000256" key="10">
    <source>
        <dbReference type="SAM" id="MobiDB-lite"/>
    </source>
</evidence>
<evidence type="ECO:0000256" key="3">
    <source>
        <dbReference type="ARBA" id="ARBA00009085"/>
    </source>
</evidence>
<proteinExistence type="inferred from homology"/>
<evidence type="ECO:0000313" key="13">
    <source>
        <dbReference type="EMBL" id="KAF2859744.1"/>
    </source>
</evidence>
<dbReference type="GO" id="GO:0005634">
    <property type="term" value="C:nucleus"/>
    <property type="evidence" value="ECO:0007669"/>
    <property type="project" value="UniProtKB-SubCell"/>
</dbReference>
<dbReference type="InterPro" id="IPR001394">
    <property type="entry name" value="Peptidase_C19_UCH"/>
</dbReference>
<feature type="domain" description="USP" evidence="12">
    <location>
        <begin position="231"/>
        <end position="557"/>
    </location>
</feature>
<evidence type="ECO:0000256" key="4">
    <source>
        <dbReference type="ARBA" id="ARBA00012759"/>
    </source>
</evidence>
<dbReference type="PANTHER" id="PTHR24006:SF644">
    <property type="entry name" value="UBIQUITIN CARBOXYL-TERMINAL HYDROLASE 7"/>
    <property type="match status" value="1"/>
</dbReference>
<dbReference type="Gene3D" id="3.90.70.10">
    <property type="entry name" value="Cysteine proteinases"/>
    <property type="match status" value="1"/>
</dbReference>
<dbReference type="CDD" id="cd02659">
    <property type="entry name" value="peptidase_C19C"/>
    <property type="match status" value="1"/>
</dbReference>
<dbReference type="Gene3D" id="2.60.210.10">
    <property type="entry name" value="Apoptosis, Tumor Necrosis Factor Receptor Associated Protein 2, Chain A"/>
    <property type="match status" value="1"/>
</dbReference>
<dbReference type="Gene3D" id="3.10.20.90">
    <property type="entry name" value="Phosphatidylinositol 3-kinase Catalytic Subunit, Chain A, domain 1"/>
    <property type="match status" value="2"/>
</dbReference>
<dbReference type="GO" id="GO:0031647">
    <property type="term" value="P:regulation of protein stability"/>
    <property type="evidence" value="ECO:0007669"/>
    <property type="project" value="TreeGrafter"/>
</dbReference>
<dbReference type="GO" id="GO:0005829">
    <property type="term" value="C:cytosol"/>
    <property type="evidence" value="ECO:0007669"/>
    <property type="project" value="TreeGrafter"/>
</dbReference>
<dbReference type="Pfam" id="PF14533">
    <property type="entry name" value="USP7_C2"/>
    <property type="match status" value="1"/>
</dbReference>
<dbReference type="PROSITE" id="PS00973">
    <property type="entry name" value="USP_2"/>
    <property type="match status" value="1"/>
</dbReference>
<keyword evidence="14" id="KW-1185">Reference proteome</keyword>
<keyword evidence="5" id="KW-0645">Protease</keyword>
<dbReference type="InterPro" id="IPR024729">
    <property type="entry name" value="USP7_ICP0-binding_dom"/>
</dbReference>
<dbReference type="Pfam" id="PF12436">
    <property type="entry name" value="USP7_ICP0_bdg"/>
    <property type="match status" value="1"/>
</dbReference>
<dbReference type="GO" id="GO:0004175">
    <property type="term" value="F:endopeptidase activity"/>
    <property type="evidence" value="ECO:0007669"/>
    <property type="project" value="UniProtKB-ARBA"/>
</dbReference>
<keyword evidence="6" id="KW-0833">Ubl conjugation pathway</keyword>
<comment type="subcellular location">
    <subcellularLocation>
        <location evidence="2">Nucleus</location>
    </subcellularLocation>
</comment>
<organism evidence="13 14">
    <name type="scientific">Piedraia hortae CBS 480.64</name>
    <dbReference type="NCBI Taxonomy" id="1314780"/>
    <lineage>
        <taxon>Eukaryota</taxon>
        <taxon>Fungi</taxon>
        <taxon>Dikarya</taxon>
        <taxon>Ascomycota</taxon>
        <taxon>Pezizomycotina</taxon>
        <taxon>Dothideomycetes</taxon>
        <taxon>Dothideomycetidae</taxon>
        <taxon>Capnodiales</taxon>
        <taxon>Piedraiaceae</taxon>
        <taxon>Piedraia</taxon>
    </lineage>
</organism>
<name>A0A6A7BX02_9PEZI</name>
<evidence type="ECO:0000259" key="12">
    <source>
        <dbReference type="PROSITE" id="PS50235"/>
    </source>
</evidence>
<dbReference type="PROSITE" id="PS50235">
    <property type="entry name" value="USP_3"/>
    <property type="match status" value="1"/>
</dbReference>
<dbReference type="GO" id="GO:0004843">
    <property type="term" value="F:cysteine-type deubiquitinase activity"/>
    <property type="evidence" value="ECO:0007669"/>
    <property type="project" value="UniProtKB-EC"/>
</dbReference>
<dbReference type="InterPro" id="IPR028889">
    <property type="entry name" value="USP"/>
</dbReference>
<sequence length="1175" mass="134524">MDNHASDMMLDSDFDEKPQEEVENVHVITPNDADSVMDDQDVAAEIVLPSAADHEAMRDRFLPLIADQDTEDETIFTWDITDWRHLPPKVHSPIFRCAGSPWRILFFPAGNQASDSVSFYLEQAHGENEKAPEDWHACAQFMLVLQNTGDPSIYLHHEACHRFTVEEGDWGFTRFAEKTRIFSLKSGIGDRPLVENDCATMTAYVRILKDPTGVLWHNFVNYDSKKETGMVGLRNQGATCYLNSLLQSLYLTNAFRQAVYQIPTETEQAGGNASSAYALQRLFYRLQSEPIAVSTQELTHSFGWESRQIFEQQDVQELSRILMERLEERMKGTDAENALAQMFVGKMKTYLKCIHVNYESSRIEDFWDLQLNVSGCKSVEDSFRDYIQVETLEGDNKYAAEGYGLQDAKKGVIFESFPNVLHLQLKRFEYDFQRDAMMKVNDRYEFPEILDLEPYLDEAADKSEPYTYHLHGVLVHSGDLNAGHYYAYLKPQKNGEFYRFDDDRVTRARKREAIDENFGGDYATASNGQQTKAQNPYTRQWSTKRSNNAYMLVYIRESRLDQILLPESQIHPPSHLPVRLAEERALAEKRRKERDEAHLYMNVMVATEANFRAYEGLDFIPWSAASSEDNPAAPKILRLLKAMTVGDFTRLLAEQLGLEQDLIRPWCIVNRQNSTARPDNPLVQSDMTLSEAADKFSTRNGGFRVFVEETSRGEGGQPIWPNQDALVSSQPSANDHASKFIIIFLKHFDVDKQRLRGAGHVYMHPHDKVADVAPHILKIMGWEAGVQLELYEEIKHNHIERKKPKSTLVASEIQDGDIICFQRHLSEAEAAMIKQTNPTACLDAPAQYDFLVNQIDIKFCPRFPSAAINELREEGSERFSLTLSRKDTYEALAHKVAEHLSTISKAPISPTHLRFSTVGNAGKPRAPIRPQHSGTLSTMIYGQGGYGGYYTPNPFAENLLYEILEMSLADYEQRRLVRVFWLSEGITKEEEQEMLVHKQGRFTDVLQALQKKIELPDDALEQIRFYLVHYNKVHQVLPITQSLADLNDFVTICAERVPEEEQTLDPEKGDKLAHCFHFEKEPNKTHGVPFVFLLKGGEIFKETKERLSKRTGLKGKNLEKIRFAIVSSNSSYAKPQWIEDDDILADKLGVNEHLGLEHPNRNRQPWMKHESLNIR</sequence>
<keyword evidence="7" id="KW-0378">Hydrolase</keyword>
<dbReference type="PROSITE" id="PS00972">
    <property type="entry name" value="USP_1"/>
    <property type="match status" value="1"/>
</dbReference>
<dbReference type="SUPFAM" id="SSF54001">
    <property type="entry name" value="Cysteine proteinases"/>
    <property type="match status" value="1"/>
</dbReference>
<dbReference type="InterPro" id="IPR018200">
    <property type="entry name" value="USP_CS"/>
</dbReference>
<comment type="catalytic activity">
    <reaction evidence="1">
        <text>Thiol-dependent hydrolysis of ester, thioester, amide, peptide and isopeptide bonds formed by the C-terminal Gly of ubiquitin (a 76-residue protein attached to proteins as an intracellular targeting signal).</text>
        <dbReference type="EC" id="3.4.19.12"/>
    </reaction>
</comment>
<dbReference type="AlphaFoldDB" id="A0A6A7BX02"/>
<feature type="domain" description="MATH" evidence="11">
    <location>
        <begin position="73"/>
        <end position="205"/>
    </location>
</feature>
<dbReference type="FunFam" id="2.60.210.10:FF:000011">
    <property type="entry name" value="Ubiquitin carboxyl-terminal hydrolase 7"/>
    <property type="match status" value="1"/>
</dbReference>
<evidence type="ECO:0000256" key="7">
    <source>
        <dbReference type="ARBA" id="ARBA00022801"/>
    </source>
</evidence>
<evidence type="ECO:0000259" key="11">
    <source>
        <dbReference type="PROSITE" id="PS50144"/>
    </source>
</evidence>
<evidence type="ECO:0000256" key="5">
    <source>
        <dbReference type="ARBA" id="ARBA00022670"/>
    </source>
</evidence>
<dbReference type="SMART" id="SM00061">
    <property type="entry name" value="MATH"/>
    <property type="match status" value="1"/>
</dbReference>
<reference evidence="13" key="1">
    <citation type="journal article" date="2020" name="Stud. Mycol.">
        <title>101 Dothideomycetes genomes: a test case for predicting lifestyles and emergence of pathogens.</title>
        <authorList>
            <person name="Haridas S."/>
            <person name="Albert R."/>
            <person name="Binder M."/>
            <person name="Bloem J."/>
            <person name="Labutti K."/>
            <person name="Salamov A."/>
            <person name="Andreopoulos B."/>
            <person name="Baker S."/>
            <person name="Barry K."/>
            <person name="Bills G."/>
            <person name="Bluhm B."/>
            <person name="Cannon C."/>
            <person name="Castanera R."/>
            <person name="Culley D."/>
            <person name="Daum C."/>
            <person name="Ezra D."/>
            <person name="Gonzalez J."/>
            <person name="Henrissat B."/>
            <person name="Kuo A."/>
            <person name="Liang C."/>
            <person name="Lipzen A."/>
            <person name="Lutzoni F."/>
            <person name="Magnuson J."/>
            <person name="Mondo S."/>
            <person name="Nolan M."/>
            <person name="Ohm R."/>
            <person name="Pangilinan J."/>
            <person name="Park H.-J."/>
            <person name="Ramirez L."/>
            <person name="Alfaro M."/>
            <person name="Sun H."/>
            <person name="Tritt A."/>
            <person name="Yoshinaga Y."/>
            <person name="Zwiers L.-H."/>
            <person name="Turgeon B."/>
            <person name="Goodwin S."/>
            <person name="Spatafora J."/>
            <person name="Crous P."/>
            <person name="Grigoriev I."/>
        </authorList>
    </citation>
    <scope>NUCLEOTIDE SEQUENCE</scope>
    <source>
        <strain evidence="13">CBS 480.64</strain>
    </source>
</reference>
<evidence type="ECO:0000256" key="8">
    <source>
        <dbReference type="ARBA" id="ARBA00022807"/>
    </source>
</evidence>
<dbReference type="EC" id="3.4.19.12" evidence="4"/>
<accession>A0A6A7BX02</accession>
<evidence type="ECO:0000256" key="9">
    <source>
        <dbReference type="ARBA" id="ARBA00023242"/>
    </source>
</evidence>
<dbReference type="Pfam" id="PF22486">
    <property type="entry name" value="MATH_2"/>
    <property type="match status" value="1"/>
</dbReference>
<dbReference type="Proteomes" id="UP000799421">
    <property type="component" value="Unassembled WGS sequence"/>
</dbReference>
<dbReference type="SUPFAM" id="SSF49599">
    <property type="entry name" value="TRAF domain-like"/>
    <property type="match status" value="1"/>
</dbReference>
<dbReference type="PROSITE" id="PS50144">
    <property type="entry name" value="MATH"/>
    <property type="match status" value="1"/>
</dbReference>
<keyword evidence="9" id="KW-0539">Nucleus</keyword>
<dbReference type="GO" id="GO:0140492">
    <property type="term" value="F:metal-dependent deubiquitinase activity"/>
    <property type="evidence" value="ECO:0007669"/>
    <property type="project" value="UniProtKB-ARBA"/>
</dbReference>
<dbReference type="InterPro" id="IPR008974">
    <property type="entry name" value="TRAF-like"/>
</dbReference>
<comment type="similarity">
    <text evidence="3">Belongs to the peptidase C19 family.</text>
</comment>
<dbReference type="PANTHER" id="PTHR24006">
    <property type="entry name" value="UBIQUITIN CARBOXYL-TERMINAL HYDROLASE"/>
    <property type="match status" value="1"/>
</dbReference>
<dbReference type="FunFam" id="3.90.70.10:FF:000005">
    <property type="entry name" value="Ubiquitin carboxyl-terminal hydrolase 7"/>
    <property type="match status" value="1"/>
</dbReference>
<keyword evidence="8" id="KW-0788">Thiol protease</keyword>
<evidence type="ECO:0000313" key="14">
    <source>
        <dbReference type="Proteomes" id="UP000799421"/>
    </source>
</evidence>
<evidence type="ECO:0000256" key="1">
    <source>
        <dbReference type="ARBA" id="ARBA00000707"/>
    </source>
</evidence>
<evidence type="ECO:0000256" key="6">
    <source>
        <dbReference type="ARBA" id="ARBA00022786"/>
    </source>
</evidence>
<dbReference type="OrthoDB" id="289038at2759"/>
<dbReference type="GO" id="GO:0006508">
    <property type="term" value="P:proteolysis"/>
    <property type="evidence" value="ECO:0007669"/>
    <property type="project" value="UniProtKB-KW"/>
</dbReference>
<evidence type="ECO:0000256" key="2">
    <source>
        <dbReference type="ARBA" id="ARBA00004123"/>
    </source>
</evidence>
<dbReference type="InterPro" id="IPR002083">
    <property type="entry name" value="MATH/TRAF_dom"/>
</dbReference>
<feature type="compositionally biased region" description="Polar residues" evidence="10">
    <location>
        <begin position="524"/>
        <end position="538"/>
    </location>
</feature>
<feature type="region of interest" description="Disordered" evidence="10">
    <location>
        <begin position="519"/>
        <end position="538"/>
    </location>
</feature>
<dbReference type="GO" id="GO:0016579">
    <property type="term" value="P:protein deubiquitination"/>
    <property type="evidence" value="ECO:0007669"/>
    <property type="project" value="InterPro"/>
</dbReference>
<dbReference type="EMBL" id="MU005989">
    <property type="protein sequence ID" value="KAF2859744.1"/>
    <property type="molecule type" value="Genomic_DNA"/>
</dbReference>
<dbReference type="InterPro" id="IPR029346">
    <property type="entry name" value="USP_C"/>
</dbReference>
<dbReference type="Pfam" id="PF00443">
    <property type="entry name" value="UCH"/>
    <property type="match status" value="1"/>
</dbReference>
<gene>
    <name evidence="13" type="ORF">K470DRAFT_258595</name>
</gene>
<dbReference type="InterPro" id="IPR050164">
    <property type="entry name" value="Peptidase_C19"/>
</dbReference>
<protein>
    <recommendedName>
        <fullName evidence="4">ubiquitinyl hydrolase 1</fullName>
        <ecNumber evidence="4">3.4.19.12</ecNumber>
    </recommendedName>
</protein>